<evidence type="ECO:0000313" key="6">
    <source>
        <dbReference type="EMBL" id="AUX49033.1"/>
    </source>
</evidence>
<evidence type="ECO:0000256" key="4">
    <source>
        <dbReference type="ARBA" id="ARBA00023136"/>
    </source>
</evidence>
<dbReference type="EMBL" id="CP012673">
    <property type="protein sequence ID" value="AUX49033.1"/>
    <property type="molecule type" value="Genomic_DNA"/>
</dbReference>
<dbReference type="GO" id="GO:0016020">
    <property type="term" value="C:membrane"/>
    <property type="evidence" value="ECO:0007669"/>
    <property type="project" value="UniProtKB-SubCell"/>
</dbReference>
<accession>A0A2L0FBX6</accession>
<keyword evidence="4" id="KW-0472">Membrane</keyword>
<dbReference type="Gene3D" id="2.130.10.130">
    <property type="entry name" value="Integrin alpha, N-terminal"/>
    <property type="match status" value="1"/>
</dbReference>
<protein>
    <recommendedName>
        <fullName evidence="8">VCBS repeat-containing protein</fullName>
    </recommendedName>
</protein>
<gene>
    <name evidence="6" type="ORF">SOCE26_105780</name>
</gene>
<reference evidence="6 7" key="1">
    <citation type="submission" date="2015-09" db="EMBL/GenBank/DDBJ databases">
        <title>Sorangium comparison.</title>
        <authorList>
            <person name="Zaburannyi N."/>
            <person name="Bunk B."/>
            <person name="Overmann J."/>
            <person name="Mueller R."/>
        </authorList>
    </citation>
    <scope>NUCLEOTIDE SEQUENCE [LARGE SCALE GENOMIC DNA]</scope>
    <source>
        <strain evidence="6 7">So ce26</strain>
    </source>
</reference>
<feature type="region of interest" description="Disordered" evidence="5">
    <location>
        <begin position="81"/>
        <end position="108"/>
    </location>
</feature>
<dbReference type="InterPro" id="IPR045232">
    <property type="entry name" value="FAM234"/>
</dbReference>
<dbReference type="Proteomes" id="UP000238348">
    <property type="component" value="Chromosome"/>
</dbReference>
<name>A0A2L0FBX6_SORCE</name>
<evidence type="ECO:0000256" key="2">
    <source>
        <dbReference type="ARBA" id="ARBA00022692"/>
    </source>
</evidence>
<evidence type="ECO:0008006" key="8">
    <source>
        <dbReference type="Google" id="ProtNLM"/>
    </source>
</evidence>
<keyword evidence="3" id="KW-1133">Transmembrane helix</keyword>
<comment type="subcellular location">
    <subcellularLocation>
        <location evidence="1">Membrane</location>
        <topology evidence="1">Single-pass membrane protein</topology>
    </subcellularLocation>
</comment>
<evidence type="ECO:0000256" key="1">
    <source>
        <dbReference type="ARBA" id="ARBA00004167"/>
    </source>
</evidence>
<dbReference type="AlphaFoldDB" id="A0A2L0FBX6"/>
<sequence>MVDTSTTAPVLLKEEWNVPFGTCLTASKTRIVPFEACGSAGRLGAMMKSFVSHRGFVIPGRIALFASVLALAACEGQLGDLSGRDVDGPGPGVRPRPVPVPGGSRPLPAAASCAPGASGSADVAEPVLQLQLSDDDESAWLGSPAVADLDGDGVNEILVTHNGNVVAWGPDGQQVWRFDESRQHGRIWASPIVADFRDDARLEVVFAARNMIYMLDADGRVVDGWPAAWNDEIRALAAGDIDGDGQLDILAASTDRSPDILTAFHASGAMVQGFPPIESQSIGCVVPGDGVAGDDAECWIVGAYDQNLAVGDLDGDGHQDIVSPMDNSYAGFYHGTGEAFDANPMFEGRPKTPGVRYMHDLELAKQGFGDSGELQAYFKNSAPAIADVDGDGEPEVVMLGAAEDVAMSDQSQGVGLWVVRNDASRIDGWESPFYASDYLSGGEDLGGNIVATTLQVTVADIDATHPGLEMIFAGLDGRIHAVYADKTEFWDVRFTDDTQVLTGGVVVGDLSGDGIPEIVFNTYSTDPDKSHLFVLNAGGDILHKIALPRLGAMPVPTLADVNGDGTVEIVVSLREIGWVGADPEPCTYVYTVPKSETNCLLWPTARGNYYRNGWVRGGG</sequence>
<keyword evidence="2" id="KW-0812">Transmembrane</keyword>
<dbReference type="PANTHER" id="PTHR21419:SF23">
    <property type="entry name" value="PROTEIN DEFECTIVE IN EXINE FORMATION 1"/>
    <property type="match status" value="1"/>
</dbReference>
<dbReference type="PANTHER" id="PTHR21419">
    <property type="match status" value="1"/>
</dbReference>
<organism evidence="6 7">
    <name type="scientific">Sorangium cellulosum</name>
    <name type="common">Polyangium cellulosum</name>
    <dbReference type="NCBI Taxonomy" id="56"/>
    <lineage>
        <taxon>Bacteria</taxon>
        <taxon>Pseudomonadati</taxon>
        <taxon>Myxococcota</taxon>
        <taxon>Polyangia</taxon>
        <taxon>Polyangiales</taxon>
        <taxon>Polyangiaceae</taxon>
        <taxon>Sorangium</taxon>
    </lineage>
</organism>
<dbReference type="SUPFAM" id="SSF69318">
    <property type="entry name" value="Integrin alpha N-terminal domain"/>
    <property type="match status" value="1"/>
</dbReference>
<dbReference type="InterPro" id="IPR028994">
    <property type="entry name" value="Integrin_alpha_N"/>
</dbReference>
<evidence type="ECO:0000256" key="3">
    <source>
        <dbReference type="ARBA" id="ARBA00022989"/>
    </source>
</evidence>
<evidence type="ECO:0000313" key="7">
    <source>
        <dbReference type="Proteomes" id="UP000238348"/>
    </source>
</evidence>
<evidence type="ECO:0000256" key="5">
    <source>
        <dbReference type="SAM" id="MobiDB-lite"/>
    </source>
</evidence>
<proteinExistence type="predicted"/>